<feature type="transmembrane region" description="Helical" evidence="14">
    <location>
        <begin position="179"/>
        <end position="197"/>
    </location>
</feature>
<dbReference type="GO" id="GO:0052851">
    <property type="term" value="F:ferric-chelate reductase (NADPH) activity"/>
    <property type="evidence" value="ECO:0007669"/>
    <property type="project" value="UniProtKB-EC"/>
</dbReference>
<keyword evidence="9" id="KW-0560">Oxidoreductase</keyword>
<comment type="catalytic activity">
    <reaction evidence="13">
        <text>2 a Fe(II)-siderophore + NADP(+) + H(+) = 2 a Fe(III)-siderophore + NADPH</text>
        <dbReference type="Rhea" id="RHEA:28795"/>
        <dbReference type="Rhea" id="RHEA-COMP:11342"/>
        <dbReference type="Rhea" id="RHEA-COMP:11344"/>
        <dbReference type="ChEBI" id="CHEBI:15378"/>
        <dbReference type="ChEBI" id="CHEBI:29033"/>
        <dbReference type="ChEBI" id="CHEBI:29034"/>
        <dbReference type="ChEBI" id="CHEBI:57783"/>
        <dbReference type="ChEBI" id="CHEBI:58349"/>
        <dbReference type="EC" id="1.16.1.9"/>
    </reaction>
</comment>
<evidence type="ECO:0000256" key="8">
    <source>
        <dbReference type="ARBA" id="ARBA00022989"/>
    </source>
</evidence>
<evidence type="ECO:0000256" key="13">
    <source>
        <dbReference type="ARBA" id="ARBA00048483"/>
    </source>
</evidence>
<dbReference type="PROSITE" id="PS51384">
    <property type="entry name" value="FAD_FR"/>
    <property type="match status" value="1"/>
</dbReference>
<evidence type="ECO:0000256" key="11">
    <source>
        <dbReference type="ARBA" id="ARBA00023136"/>
    </source>
</evidence>
<keyword evidence="11 14" id="KW-0472">Membrane</keyword>
<gene>
    <name evidence="16" type="ORF">XA68_17766</name>
</gene>
<dbReference type="SUPFAM" id="SSF63380">
    <property type="entry name" value="Riboflavin synthase domain-like"/>
    <property type="match status" value="1"/>
</dbReference>
<comment type="subcellular location">
    <subcellularLocation>
        <location evidence="1">Cell membrane</location>
        <topology evidence="1">Multi-pass membrane protein</topology>
    </subcellularLocation>
</comment>
<comment type="similarity">
    <text evidence="2">Belongs to the ferric reductase (FRE) family.</text>
</comment>
<dbReference type="Pfam" id="PF08030">
    <property type="entry name" value="NAD_binding_6"/>
    <property type="match status" value="1"/>
</dbReference>
<name>A0A2A9PRW1_OPHUN</name>
<keyword evidence="10" id="KW-0406">Ion transport</keyword>
<dbReference type="STRING" id="268505.A0A2A9PRW1"/>
<keyword evidence="12" id="KW-0325">Glycoprotein</keyword>
<proteinExistence type="inferred from homology"/>
<dbReference type="InterPro" id="IPR017938">
    <property type="entry name" value="Riboflavin_synthase-like_b-brl"/>
</dbReference>
<feature type="transmembrane region" description="Helical" evidence="14">
    <location>
        <begin position="243"/>
        <end position="263"/>
    </location>
</feature>
<dbReference type="GO" id="GO:0015677">
    <property type="term" value="P:copper ion import"/>
    <property type="evidence" value="ECO:0007669"/>
    <property type="project" value="TreeGrafter"/>
</dbReference>
<dbReference type="InterPro" id="IPR013130">
    <property type="entry name" value="Fe3_Rdtase_TM_dom"/>
</dbReference>
<feature type="domain" description="FAD-binding FR-type" evidence="15">
    <location>
        <begin position="310"/>
        <end position="424"/>
    </location>
</feature>
<dbReference type="SFLD" id="SFLDS00052">
    <property type="entry name" value="Ferric_Reductase_Domain"/>
    <property type="match status" value="1"/>
</dbReference>
<evidence type="ECO:0000256" key="4">
    <source>
        <dbReference type="ARBA" id="ARBA00022448"/>
    </source>
</evidence>
<evidence type="ECO:0000256" key="14">
    <source>
        <dbReference type="SAM" id="Phobius"/>
    </source>
</evidence>
<dbReference type="Gene3D" id="3.40.50.80">
    <property type="entry name" value="Nucleotide-binding domain of ferredoxin-NADP reductase (FNR) module"/>
    <property type="match status" value="1"/>
</dbReference>
<evidence type="ECO:0000256" key="12">
    <source>
        <dbReference type="ARBA" id="ARBA00023180"/>
    </source>
</evidence>
<evidence type="ECO:0000256" key="10">
    <source>
        <dbReference type="ARBA" id="ARBA00023065"/>
    </source>
</evidence>
<feature type="transmembrane region" description="Helical" evidence="14">
    <location>
        <begin position="20"/>
        <end position="41"/>
    </location>
</feature>
<evidence type="ECO:0000259" key="15">
    <source>
        <dbReference type="PROSITE" id="PS51384"/>
    </source>
</evidence>
<feature type="transmembrane region" description="Helical" evidence="14">
    <location>
        <begin position="142"/>
        <end position="167"/>
    </location>
</feature>
<dbReference type="PANTHER" id="PTHR32361">
    <property type="entry name" value="FERRIC/CUPRIC REDUCTASE TRANSMEMBRANE COMPONENT"/>
    <property type="match status" value="1"/>
</dbReference>
<dbReference type="InterPro" id="IPR013112">
    <property type="entry name" value="FAD-bd_8"/>
</dbReference>
<keyword evidence="5" id="KW-1003">Cell membrane</keyword>
<evidence type="ECO:0000313" key="16">
    <source>
        <dbReference type="EMBL" id="PFH63122.1"/>
    </source>
</evidence>
<dbReference type="SFLD" id="SFLDG01168">
    <property type="entry name" value="Ferric_reductase_subgroup_(FRE"/>
    <property type="match status" value="1"/>
</dbReference>
<evidence type="ECO:0000256" key="6">
    <source>
        <dbReference type="ARBA" id="ARBA00022692"/>
    </source>
</evidence>
<protein>
    <recommendedName>
        <fullName evidence="3">ferric-chelate reductase (NADPH)</fullName>
        <ecNumber evidence="3">1.16.1.9</ecNumber>
    </recommendedName>
</protein>
<evidence type="ECO:0000256" key="3">
    <source>
        <dbReference type="ARBA" id="ARBA00012668"/>
    </source>
</evidence>
<feature type="transmembrane region" description="Helical" evidence="14">
    <location>
        <begin position="108"/>
        <end position="127"/>
    </location>
</feature>
<comment type="caution">
    <text evidence="16">The sequence shown here is derived from an EMBL/GenBank/DDBJ whole genome shotgun (WGS) entry which is preliminary data.</text>
</comment>
<evidence type="ECO:0000256" key="5">
    <source>
        <dbReference type="ARBA" id="ARBA00022475"/>
    </source>
</evidence>
<dbReference type="InterPro" id="IPR017927">
    <property type="entry name" value="FAD-bd_FR_type"/>
</dbReference>
<keyword evidence="4" id="KW-0813">Transport</keyword>
<evidence type="ECO:0000256" key="7">
    <source>
        <dbReference type="ARBA" id="ARBA00022982"/>
    </source>
</evidence>
<dbReference type="InterPro" id="IPR039261">
    <property type="entry name" value="FNR_nucleotide-bd"/>
</dbReference>
<sequence>MDMSGHNHGAGIGSEANYAFARAFWFIIIAAVGLAVAIRAANHCVARQRLRACTDPAVAHSVCARPTGPISRAWATATALSREAGLPQVPPPAVPGLRWAAPPPLGRVLLLLVYWAVVAFSMSYGVVVHDVYYWERIGYRNAWIALAQLPLIYLLAIKCNPLGWLVGCGHERLAWLHRWVARTMLITATVHGFHFWTEWARADFVAFELSAMPLVKYGLAAWSVLLWTVIVGFVPVRRLAYEVWLLQHVASAVVMLWLLYRHIPTNARYLLWMAIGFFVWDRVARALLLLWRNVRWPSTPWSSAAASSSSPCLQGRDQSVRRRFGHDMTLRVLGDGVTLVTVRGVGFSWRAGQHVYLWVPRLGPLEAHPYTMAGAHEPSGDGHLQLVVRAHGGFSRRLHDCAARQPERVMTAFLSGPFGVPPRWDIYETLVLIGASTGASFILPLLESIAAAAPGRMCARRVELTLMARTLAEMEFYLLRAKDAARRGRHQGIRVLLHVAMTAGRRRERLVDQPLRPNNDSAAEKAAFADYNPIEESWSRLSCRQSGSKHDDDDEDDDFIREYTVRPDIEALIREPVEEAWGETAIVVCGGGELIARTRNCVSRLSDERAVHKGTGAQGIYLHAEEYSF</sequence>
<dbReference type="PANTHER" id="PTHR32361:SF9">
    <property type="entry name" value="FERRIC REDUCTASE TRANSMEMBRANE COMPONENT 3-RELATED"/>
    <property type="match status" value="1"/>
</dbReference>
<dbReference type="EC" id="1.16.1.9" evidence="3"/>
<dbReference type="EMBL" id="LAZP02000008">
    <property type="protein sequence ID" value="PFH63122.1"/>
    <property type="molecule type" value="Genomic_DNA"/>
</dbReference>
<dbReference type="GO" id="GO:0005886">
    <property type="term" value="C:plasma membrane"/>
    <property type="evidence" value="ECO:0007669"/>
    <property type="project" value="UniProtKB-SubCell"/>
</dbReference>
<dbReference type="Pfam" id="PF08022">
    <property type="entry name" value="FAD_binding_8"/>
    <property type="match status" value="1"/>
</dbReference>
<feature type="transmembrane region" description="Helical" evidence="14">
    <location>
        <begin position="217"/>
        <end position="236"/>
    </location>
</feature>
<dbReference type="InterPro" id="IPR051410">
    <property type="entry name" value="Ferric/Cupric_Reductase"/>
</dbReference>
<accession>A0A2A9PRW1</accession>
<organism evidence="16 17">
    <name type="scientific">Ophiocordyceps unilateralis</name>
    <name type="common">Zombie-ant fungus</name>
    <name type="synonym">Torrubia unilateralis</name>
    <dbReference type="NCBI Taxonomy" id="268505"/>
    <lineage>
        <taxon>Eukaryota</taxon>
        <taxon>Fungi</taxon>
        <taxon>Dikarya</taxon>
        <taxon>Ascomycota</taxon>
        <taxon>Pezizomycotina</taxon>
        <taxon>Sordariomycetes</taxon>
        <taxon>Hypocreomycetidae</taxon>
        <taxon>Hypocreales</taxon>
        <taxon>Ophiocordycipitaceae</taxon>
        <taxon>Ophiocordyceps</taxon>
    </lineage>
</organism>
<dbReference type="CDD" id="cd06186">
    <property type="entry name" value="NOX_Duox_like_FAD_NADP"/>
    <property type="match status" value="1"/>
</dbReference>
<keyword evidence="8 14" id="KW-1133">Transmembrane helix</keyword>
<dbReference type="Gene3D" id="2.40.30.10">
    <property type="entry name" value="Translation factors"/>
    <property type="match status" value="1"/>
</dbReference>
<dbReference type="OrthoDB" id="3944240at2759"/>
<reference evidence="16 17" key="2">
    <citation type="journal article" date="2017" name="Sci. Rep.">
        <title>Ant-infecting Ophiocordyceps genomes reveal a high diversity of potential behavioral manipulation genes and a possible major role for enterotoxins.</title>
        <authorList>
            <person name="de Bekker C."/>
            <person name="Ohm R.A."/>
            <person name="Evans H.C."/>
            <person name="Brachmann A."/>
            <person name="Hughes D.P."/>
        </authorList>
    </citation>
    <scope>NUCLEOTIDE SEQUENCE [LARGE SCALE GENOMIC DNA]</scope>
    <source>
        <strain evidence="16 17">SC16a</strain>
    </source>
</reference>
<dbReference type="AlphaFoldDB" id="A0A2A9PRW1"/>
<dbReference type="Proteomes" id="UP000037136">
    <property type="component" value="Unassembled WGS sequence"/>
</dbReference>
<evidence type="ECO:0000256" key="9">
    <source>
        <dbReference type="ARBA" id="ARBA00023002"/>
    </source>
</evidence>
<reference evidence="16 17" key="1">
    <citation type="journal article" date="2015" name="BMC Genomics">
        <title>Gene expression during zombie ant biting behavior reflects the complexity underlying fungal parasitic behavioral manipulation.</title>
        <authorList>
            <person name="de Bekker C."/>
            <person name="Ohm R.A."/>
            <person name="Loreto R.G."/>
            <person name="Sebastian A."/>
            <person name="Albert I."/>
            <person name="Merrow M."/>
            <person name="Brachmann A."/>
            <person name="Hughes D.P."/>
        </authorList>
    </citation>
    <scope>NUCLEOTIDE SEQUENCE [LARGE SCALE GENOMIC DNA]</scope>
    <source>
        <strain evidence="16 17">SC16a</strain>
    </source>
</reference>
<evidence type="ECO:0000256" key="1">
    <source>
        <dbReference type="ARBA" id="ARBA00004651"/>
    </source>
</evidence>
<dbReference type="Pfam" id="PF01794">
    <property type="entry name" value="Ferric_reduct"/>
    <property type="match status" value="1"/>
</dbReference>
<keyword evidence="6 14" id="KW-0812">Transmembrane</keyword>
<evidence type="ECO:0000313" key="17">
    <source>
        <dbReference type="Proteomes" id="UP000037136"/>
    </source>
</evidence>
<dbReference type="GO" id="GO:0006879">
    <property type="term" value="P:intracellular iron ion homeostasis"/>
    <property type="evidence" value="ECO:0007669"/>
    <property type="project" value="TreeGrafter"/>
</dbReference>
<dbReference type="GO" id="GO:0006826">
    <property type="term" value="P:iron ion transport"/>
    <property type="evidence" value="ECO:0007669"/>
    <property type="project" value="TreeGrafter"/>
</dbReference>
<keyword evidence="17" id="KW-1185">Reference proteome</keyword>
<evidence type="ECO:0000256" key="2">
    <source>
        <dbReference type="ARBA" id="ARBA00006278"/>
    </source>
</evidence>
<keyword evidence="7" id="KW-0249">Electron transport</keyword>
<dbReference type="InterPro" id="IPR013121">
    <property type="entry name" value="Fe_red_NAD-bd_6"/>
</dbReference>